<sequence length="417" mass="48318">MRMRRAAGAVLLIALLCVALFIDIDRNDIVSRPLVWKGQANQGEYALQAGGEWYISADALQQAYGVDVHIVDEGKELQMYPTTRPESQWDYKPVFYEDQVVVLMYHNVEKNPDNVTFISPEQFEEQLQAMMSSGFHVITMDEYIDYMLNGAPVPPNAVMLTFDDGYETFYTEVYPVLRKYHLTATNFVIVETIDNPKQTKHKKLTWAQMREMKEQGMSFYSHTFNSHAYRPVNERGYLRPMLTWKRYLRKEDRKETEEEYEERVRRDLAKAEKVLKEELGNTHSLLAFPFGAYNSKVLEICRELDIPITFTVRPGINGRTNRNGFRINAGNQQIATPRLIEQMRNGGAHTKVARVKPSRIVTWNGAELVLSVPPIVKNGKWYVALNDLKHHFRLSYKMRDADRSIELFPGQYSDNGI</sequence>
<accession>A0ABN8U8R0</accession>
<evidence type="ECO:0000313" key="5">
    <source>
        <dbReference type="Proteomes" id="UP001154322"/>
    </source>
</evidence>
<dbReference type="InterPro" id="IPR002509">
    <property type="entry name" value="NODB_dom"/>
</dbReference>
<comment type="subcellular location">
    <subcellularLocation>
        <location evidence="1">Secreted</location>
    </subcellularLocation>
</comment>
<evidence type="ECO:0000256" key="2">
    <source>
        <dbReference type="ARBA" id="ARBA00022729"/>
    </source>
</evidence>
<dbReference type="EMBL" id="CALYLO010000007">
    <property type="protein sequence ID" value="CAH8247522.1"/>
    <property type="molecule type" value="Genomic_DNA"/>
</dbReference>
<dbReference type="Pfam" id="PF01522">
    <property type="entry name" value="Polysacc_deac_1"/>
    <property type="match status" value="1"/>
</dbReference>
<comment type="caution">
    <text evidence="4">The sequence shown here is derived from an EMBL/GenBank/DDBJ whole genome shotgun (WGS) entry which is preliminary data.</text>
</comment>
<keyword evidence="5" id="KW-1185">Reference proteome</keyword>
<dbReference type="Gene3D" id="3.20.20.370">
    <property type="entry name" value="Glycoside hydrolase/deacetylase"/>
    <property type="match status" value="1"/>
</dbReference>
<dbReference type="PANTHER" id="PTHR34216:SF3">
    <property type="entry name" value="POLY-BETA-1,6-N-ACETYL-D-GLUCOSAMINE N-DEACETYLASE"/>
    <property type="match status" value="1"/>
</dbReference>
<dbReference type="CDD" id="cd10918">
    <property type="entry name" value="CE4_NodB_like_5s_6s"/>
    <property type="match status" value="1"/>
</dbReference>
<dbReference type="InterPro" id="IPR011330">
    <property type="entry name" value="Glyco_hydro/deAcase_b/a-brl"/>
</dbReference>
<evidence type="ECO:0000256" key="1">
    <source>
        <dbReference type="ARBA" id="ARBA00004613"/>
    </source>
</evidence>
<dbReference type="PROSITE" id="PS51677">
    <property type="entry name" value="NODB"/>
    <property type="match status" value="1"/>
</dbReference>
<evidence type="ECO:0000259" key="3">
    <source>
        <dbReference type="PROSITE" id="PS51677"/>
    </source>
</evidence>
<proteinExistence type="predicted"/>
<dbReference type="Proteomes" id="UP001154322">
    <property type="component" value="Unassembled WGS sequence"/>
</dbReference>
<protein>
    <submittedName>
        <fullName evidence="4">Polysaccharide deacetylase family protein</fullName>
    </submittedName>
</protein>
<gene>
    <name evidence="4" type="ORF">WJ0W_004757</name>
</gene>
<name>A0ABN8U8R0_9BACL</name>
<evidence type="ECO:0000313" key="4">
    <source>
        <dbReference type="EMBL" id="CAH8247522.1"/>
    </source>
</evidence>
<reference evidence="4" key="1">
    <citation type="submission" date="2022-06" db="EMBL/GenBank/DDBJ databases">
        <authorList>
            <person name="Dietemann V."/>
            <person name="Ory F."/>
            <person name="Dainat B."/>
            <person name="Oberhansli S."/>
        </authorList>
    </citation>
    <scope>NUCLEOTIDE SEQUENCE</scope>
    <source>
        <strain evidence="4">Ena-SAMPLE-TAB-26-04-2022-14:26:32:270-5432</strain>
    </source>
</reference>
<keyword evidence="2" id="KW-0732">Signal</keyword>
<feature type="domain" description="NodB homology" evidence="3">
    <location>
        <begin position="156"/>
        <end position="417"/>
    </location>
</feature>
<organism evidence="4 5">
    <name type="scientific">Paenibacillus melissococcoides</name>
    <dbReference type="NCBI Taxonomy" id="2912268"/>
    <lineage>
        <taxon>Bacteria</taxon>
        <taxon>Bacillati</taxon>
        <taxon>Bacillota</taxon>
        <taxon>Bacilli</taxon>
        <taxon>Bacillales</taxon>
        <taxon>Paenibacillaceae</taxon>
        <taxon>Paenibacillus</taxon>
    </lineage>
</organism>
<dbReference type="SUPFAM" id="SSF88713">
    <property type="entry name" value="Glycoside hydrolase/deacetylase"/>
    <property type="match status" value="1"/>
</dbReference>
<dbReference type="RefSeq" id="WP_213430837.1">
    <property type="nucleotide sequence ID" value="NZ_AP031286.1"/>
</dbReference>
<dbReference type="PANTHER" id="PTHR34216">
    <property type="match status" value="1"/>
</dbReference>
<dbReference type="InterPro" id="IPR051398">
    <property type="entry name" value="Polysacch_Deacetylase"/>
</dbReference>